<dbReference type="GO" id="GO:0016757">
    <property type="term" value="F:glycosyltransferase activity"/>
    <property type="evidence" value="ECO:0007669"/>
    <property type="project" value="UniProtKB-KW"/>
</dbReference>
<accession>A0AAE3M0Y6</accession>
<dbReference type="AlphaFoldDB" id="A0AAE3M0Y6"/>
<reference evidence="6" key="1">
    <citation type="submission" date="2022-10" db="EMBL/GenBank/DDBJ databases">
        <authorList>
            <person name="Yu W.X."/>
        </authorList>
    </citation>
    <scope>NUCLEOTIDE SEQUENCE</scope>
    <source>
        <strain evidence="6">AAT</strain>
    </source>
</reference>
<name>A0AAE3M0Y6_9BACT</name>
<keyword evidence="4" id="KW-0812">Transmembrane</keyword>
<evidence type="ECO:0000256" key="4">
    <source>
        <dbReference type="SAM" id="Phobius"/>
    </source>
</evidence>
<evidence type="ECO:0000259" key="5">
    <source>
        <dbReference type="Pfam" id="PF00535"/>
    </source>
</evidence>
<evidence type="ECO:0000256" key="1">
    <source>
        <dbReference type="ARBA" id="ARBA00006739"/>
    </source>
</evidence>
<evidence type="ECO:0000313" key="7">
    <source>
        <dbReference type="Proteomes" id="UP001209229"/>
    </source>
</evidence>
<feature type="domain" description="Glycosyltransferase 2-like" evidence="5">
    <location>
        <begin position="46"/>
        <end position="179"/>
    </location>
</feature>
<dbReference type="Pfam" id="PF00535">
    <property type="entry name" value="Glycos_transf_2"/>
    <property type="match status" value="1"/>
</dbReference>
<feature type="transmembrane region" description="Helical" evidence="4">
    <location>
        <begin position="346"/>
        <end position="366"/>
    </location>
</feature>
<organism evidence="6 7">
    <name type="scientific">Plebeiibacterium sediminum</name>
    <dbReference type="NCBI Taxonomy" id="2992112"/>
    <lineage>
        <taxon>Bacteria</taxon>
        <taxon>Pseudomonadati</taxon>
        <taxon>Bacteroidota</taxon>
        <taxon>Bacteroidia</taxon>
        <taxon>Marinilabiliales</taxon>
        <taxon>Marinilabiliaceae</taxon>
        <taxon>Plebeiibacterium</taxon>
    </lineage>
</organism>
<evidence type="ECO:0000313" key="6">
    <source>
        <dbReference type="EMBL" id="MCW3785074.1"/>
    </source>
</evidence>
<dbReference type="SUPFAM" id="SSF53448">
    <property type="entry name" value="Nucleotide-diphospho-sugar transferases"/>
    <property type="match status" value="1"/>
</dbReference>
<dbReference type="EMBL" id="JAPDPJ010000001">
    <property type="protein sequence ID" value="MCW3785074.1"/>
    <property type="molecule type" value="Genomic_DNA"/>
</dbReference>
<comment type="caution">
    <text evidence="6">The sequence shown here is derived from an EMBL/GenBank/DDBJ whole genome shotgun (WGS) entry which is preliminary data.</text>
</comment>
<dbReference type="EC" id="2.4.-.-" evidence="6"/>
<comment type="similarity">
    <text evidence="1">Belongs to the glycosyltransferase 2 family.</text>
</comment>
<keyword evidence="7" id="KW-1185">Reference proteome</keyword>
<dbReference type="InterPro" id="IPR001173">
    <property type="entry name" value="Glyco_trans_2-like"/>
</dbReference>
<keyword evidence="4" id="KW-1133">Transmembrane helix</keyword>
<sequence>MLELVLVPFILVVFTIYLFIINQFHKGFKQIKTFKIQKNSQYESISCIIPFRNEQENIAKLVKGLIHQTLPCNFFEIIFIDDYSTDNSYHELQKLIEDISNFRVIKNIQPGKKNAIKLGVESALNPYIITTDADCTHNKNWLTTISQFIHENKPDLVIAPVTLQPIKNFFEQFQDIDFLSLITSGAGATGINKPIMCNGANLIFSKQLYKNASAQIINNYASGDDIFLLQYAKSIHAKIQFLKNREAIVYTEPVHTMKSFLFQRVRWASKSKGYSDKFTLIVAWIVFVTNTLSAFLPILLLLSKEVFFVGFLFFLLKSTIDYRILKSGANFMQKPLRTITFIMSQLIYPFYIVFTVFYAAFGNVKWKDRNIIINKN</sequence>
<protein>
    <submittedName>
        <fullName evidence="6">Glycosyltransferase</fullName>
        <ecNumber evidence="6">2.4.-.-</ecNumber>
    </submittedName>
</protein>
<dbReference type="RefSeq" id="WP_301188645.1">
    <property type="nucleotide sequence ID" value="NZ_JAPDPJ010000001.1"/>
</dbReference>
<dbReference type="Proteomes" id="UP001209229">
    <property type="component" value="Unassembled WGS sequence"/>
</dbReference>
<dbReference type="PANTHER" id="PTHR43630">
    <property type="entry name" value="POLY-BETA-1,6-N-ACETYL-D-GLUCOSAMINE SYNTHASE"/>
    <property type="match status" value="1"/>
</dbReference>
<evidence type="ECO:0000256" key="2">
    <source>
        <dbReference type="ARBA" id="ARBA00022676"/>
    </source>
</evidence>
<dbReference type="InterPro" id="IPR029044">
    <property type="entry name" value="Nucleotide-diphossugar_trans"/>
</dbReference>
<gene>
    <name evidence="6" type="ORF">OM075_01280</name>
</gene>
<keyword evidence="3 6" id="KW-0808">Transferase</keyword>
<proteinExistence type="inferred from homology"/>
<feature type="transmembrane region" description="Helical" evidence="4">
    <location>
        <begin position="278"/>
        <end position="300"/>
    </location>
</feature>
<dbReference type="Gene3D" id="3.90.550.10">
    <property type="entry name" value="Spore Coat Polysaccharide Biosynthesis Protein SpsA, Chain A"/>
    <property type="match status" value="1"/>
</dbReference>
<keyword evidence="4" id="KW-0472">Membrane</keyword>
<dbReference type="PANTHER" id="PTHR43630:SF1">
    <property type="entry name" value="POLY-BETA-1,6-N-ACETYL-D-GLUCOSAMINE SYNTHASE"/>
    <property type="match status" value="1"/>
</dbReference>
<keyword evidence="2 6" id="KW-0328">Glycosyltransferase</keyword>
<feature type="transmembrane region" description="Helical" evidence="4">
    <location>
        <begin position="6"/>
        <end position="25"/>
    </location>
</feature>
<evidence type="ECO:0000256" key="3">
    <source>
        <dbReference type="ARBA" id="ARBA00022679"/>
    </source>
</evidence>